<evidence type="ECO:0000313" key="2">
    <source>
        <dbReference type="Proteomes" id="UP001497623"/>
    </source>
</evidence>
<dbReference type="Proteomes" id="UP001497623">
    <property type="component" value="Unassembled WGS sequence"/>
</dbReference>
<name>A0AAV2RWP7_MEGNR</name>
<feature type="non-terminal residue" evidence="1">
    <location>
        <position position="1"/>
    </location>
</feature>
<reference evidence="1 2" key="1">
    <citation type="submission" date="2024-05" db="EMBL/GenBank/DDBJ databases">
        <authorList>
            <person name="Wallberg A."/>
        </authorList>
    </citation>
    <scope>NUCLEOTIDE SEQUENCE [LARGE SCALE GENOMIC DNA]</scope>
</reference>
<protein>
    <submittedName>
        <fullName evidence="1">Uncharacterized protein</fullName>
    </submittedName>
</protein>
<dbReference type="EMBL" id="CAXKWB010034187">
    <property type="protein sequence ID" value="CAL4144193.1"/>
    <property type="molecule type" value="Genomic_DNA"/>
</dbReference>
<dbReference type="AlphaFoldDB" id="A0AAV2RWP7"/>
<comment type="caution">
    <text evidence="1">The sequence shown here is derived from an EMBL/GenBank/DDBJ whole genome shotgun (WGS) entry which is preliminary data.</text>
</comment>
<accession>A0AAV2RWP7</accession>
<proteinExistence type="predicted"/>
<gene>
    <name evidence="1" type="ORF">MNOR_LOCUS29468</name>
</gene>
<feature type="non-terminal residue" evidence="1">
    <location>
        <position position="101"/>
    </location>
</feature>
<organism evidence="1 2">
    <name type="scientific">Meganyctiphanes norvegica</name>
    <name type="common">Northern krill</name>
    <name type="synonym">Thysanopoda norvegica</name>
    <dbReference type="NCBI Taxonomy" id="48144"/>
    <lineage>
        <taxon>Eukaryota</taxon>
        <taxon>Metazoa</taxon>
        <taxon>Ecdysozoa</taxon>
        <taxon>Arthropoda</taxon>
        <taxon>Crustacea</taxon>
        <taxon>Multicrustacea</taxon>
        <taxon>Malacostraca</taxon>
        <taxon>Eumalacostraca</taxon>
        <taxon>Eucarida</taxon>
        <taxon>Euphausiacea</taxon>
        <taxon>Euphausiidae</taxon>
        <taxon>Meganyctiphanes</taxon>
    </lineage>
</organism>
<evidence type="ECO:0000313" key="1">
    <source>
        <dbReference type="EMBL" id="CAL4144193.1"/>
    </source>
</evidence>
<sequence>IGCNYSLVQEGISMNPEFGVFSDFKQKGQISIVSGSTTYKEDSHTQLVLTPGEKKVSVNGFIQDINKDSPTYLYGPGGTKTTVMAWRHESCIRLYGKPKIL</sequence>
<keyword evidence="2" id="KW-1185">Reference proteome</keyword>